<dbReference type="PANTHER" id="PTHR12924">
    <property type="entry name" value="TRANSLOCON-ASSOCIATED PROTEIN, ALPHA SUBUNIT"/>
    <property type="match status" value="1"/>
</dbReference>
<reference evidence="11 12" key="1">
    <citation type="submission" date="2018-11" db="EMBL/GenBank/DDBJ databases">
        <title>Genome sequence of Apiotrichum porosum DSM 27194.</title>
        <authorList>
            <person name="Aliyu H."/>
            <person name="Gorte O."/>
            <person name="Ochsenreither K."/>
        </authorList>
    </citation>
    <scope>NUCLEOTIDE SEQUENCE [LARGE SCALE GENOMIC DNA]</scope>
    <source>
        <strain evidence="11 12">DSM 27194</strain>
    </source>
</reference>
<dbReference type="EMBL" id="RSCE01000009">
    <property type="protein sequence ID" value="RSH79850.1"/>
    <property type="molecule type" value="Genomic_DNA"/>
</dbReference>
<comment type="similarity">
    <text evidence="8">Belongs to the IRC22 family.</text>
</comment>
<comment type="caution">
    <text evidence="11">The sequence shown here is derived from an EMBL/GenBank/DDBJ whole genome shotgun (WGS) entry which is preliminary data.</text>
</comment>
<dbReference type="PANTHER" id="PTHR12924:SF0">
    <property type="entry name" value="TRANSLOCON-ASSOCIATED PROTEIN SUBUNIT ALPHA"/>
    <property type="match status" value="1"/>
</dbReference>
<dbReference type="GO" id="GO:0005789">
    <property type="term" value="C:endoplasmic reticulum membrane"/>
    <property type="evidence" value="ECO:0007669"/>
    <property type="project" value="UniProtKB-SubCell"/>
</dbReference>
<dbReference type="OrthoDB" id="1926781at2759"/>
<protein>
    <submittedName>
        <fullName evidence="11">Uncharacterized protein</fullName>
    </submittedName>
</protein>
<name>A0A427XLW4_9TREE</name>
<evidence type="ECO:0000256" key="2">
    <source>
        <dbReference type="ARBA" id="ARBA00022692"/>
    </source>
</evidence>
<dbReference type="Pfam" id="PF03896">
    <property type="entry name" value="TRAP_alpha"/>
    <property type="match status" value="1"/>
</dbReference>
<evidence type="ECO:0000256" key="3">
    <source>
        <dbReference type="ARBA" id="ARBA00022729"/>
    </source>
</evidence>
<evidence type="ECO:0000256" key="1">
    <source>
        <dbReference type="ARBA" id="ARBA00004115"/>
    </source>
</evidence>
<evidence type="ECO:0000256" key="4">
    <source>
        <dbReference type="ARBA" id="ARBA00022824"/>
    </source>
</evidence>
<keyword evidence="2 10" id="KW-0812">Transmembrane</keyword>
<feature type="region of interest" description="Disordered" evidence="9">
    <location>
        <begin position="194"/>
        <end position="241"/>
    </location>
</feature>
<keyword evidence="4" id="KW-0256">Endoplasmic reticulum</keyword>
<evidence type="ECO:0000256" key="9">
    <source>
        <dbReference type="SAM" id="MobiDB-lite"/>
    </source>
</evidence>
<feature type="compositionally biased region" description="Gly residues" evidence="9">
    <location>
        <begin position="214"/>
        <end position="227"/>
    </location>
</feature>
<evidence type="ECO:0000313" key="12">
    <source>
        <dbReference type="Proteomes" id="UP000279236"/>
    </source>
</evidence>
<evidence type="ECO:0000313" key="11">
    <source>
        <dbReference type="EMBL" id="RSH79850.1"/>
    </source>
</evidence>
<feature type="transmembrane region" description="Helical" evidence="10">
    <location>
        <begin position="133"/>
        <end position="155"/>
    </location>
</feature>
<sequence>MAAIDEVLAAAHFPESNPFGLVVNGENNNMVLSLANTGENNYTLVSASASYHDPAKDWKLVKNTTAVKFNIPLTAGGNLTAPFRVNSEFRPQELGLTVWVDVKNGNEISRVTAFNQTVSIVEPPSSWFDPSVLFIYLVLGAALFGGAYAAFNMYFAAPQKKGRRSAAKAAAPVEAADVADSGKAYQEDWIPVQHLGKKKGGRRTDGASSAGEGFTSGGEGATSGGEVSGAEGKTRRRKSKK</sequence>
<comment type="function">
    <text evidence="7">Is probably involved in a pathway contributing to genomic integrity.</text>
</comment>
<evidence type="ECO:0000256" key="10">
    <source>
        <dbReference type="SAM" id="Phobius"/>
    </source>
</evidence>
<dbReference type="Proteomes" id="UP000279236">
    <property type="component" value="Unassembled WGS sequence"/>
</dbReference>
<dbReference type="AlphaFoldDB" id="A0A427XLW4"/>
<organism evidence="11 12">
    <name type="scientific">Apiotrichum porosum</name>
    <dbReference type="NCBI Taxonomy" id="105984"/>
    <lineage>
        <taxon>Eukaryota</taxon>
        <taxon>Fungi</taxon>
        <taxon>Dikarya</taxon>
        <taxon>Basidiomycota</taxon>
        <taxon>Agaricomycotina</taxon>
        <taxon>Tremellomycetes</taxon>
        <taxon>Trichosporonales</taxon>
        <taxon>Trichosporonaceae</taxon>
        <taxon>Apiotrichum</taxon>
    </lineage>
</organism>
<evidence type="ECO:0000256" key="5">
    <source>
        <dbReference type="ARBA" id="ARBA00022989"/>
    </source>
</evidence>
<evidence type="ECO:0000256" key="7">
    <source>
        <dbReference type="ARBA" id="ARBA00037565"/>
    </source>
</evidence>
<accession>A0A427XLW4</accession>
<dbReference type="InterPro" id="IPR005595">
    <property type="entry name" value="TRAP_alpha"/>
</dbReference>
<proteinExistence type="inferred from homology"/>
<evidence type="ECO:0000256" key="8">
    <source>
        <dbReference type="ARBA" id="ARBA00038311"/>
    </source>
</evidence>
<keyword evidence="3" id="KW-0732">Signal</keyword>
<keyword evidence="5 10" id="KW-1133">Transmembrane helix</keyword>
<evidence type="ECO:0000256" key="6">
    <source>
        <dbReference type="ARBA" id="ARBA00023136"/>
    </source>
</evidence>
<gene>
    <name evidence="11" type="ORF">EHS24_009512</name>
</gene>
<keyword evidence="6 10" id="KW-0472">Membrane</keyword>
<dbReference type="RefSeq" id="XP_028474959.1">
    <property type="nucleotide sequence ID" value="XM_028624791.1"/>
</dbReference>
<dbReference type="GeneID" id="39594055"/>
<keyword evidence="12" id="KW-1185">Reference proteome</keyword>
<comment type="subcellular location">
    <subcellularLocation>
        <location evidence="1">Endoplasmic reticulum membrane</location>
        <topology evidence="1">Single-pass type I membrane protein</topology>
    </subcellularLocation>
</comment>